<gene>
    <name evidence="1" type="ORF">GSB_152848</name>
</gene>
<dbReference type="AlphaFoldDB" id="V6TW73"/>
<comment type="caution">
    <text evidence="1">The sequence shown here is derived from an EMBL/GenBank/DDBJ whole genome shotgun (WGS) entry which is preliminary data.</text>
</comment>
<evidence type="ECO:0000313" key="1">
    <source>
        <dbReference type="EMBL" id="ESU43001.1"/>
    </source>
</evidence>
<proteinExistence type="predicted"/>
<organism evidence="1 2">
    <name type="scientific">Giardia intestinalis</name>
    <name type="common">Giardia lamblia</name>
    <dbReference type="NCBI Taxonomy" id="5741"/>
    <lineage>
        <taxon>Eukaryota</taxon>
        <taxon>Metamonada</taxon>
        <taxon>Diplomonadida</taxon>
        <taxon>Hexamitidae</taxon>
        <taxon>Giardiinae</taxon>
        <taxon>Giardia</taxon>
    </lineage>
</organism>
<evidence type="ECO:0000313" key="2">
    <source>
        <dbReference type="Proteomes" id="UP000018040"/>
    </source>
</evidence>
<reference evidence="1 2" key="2">
    <citation type="journal article" date="2013" name="Genome Biol. Evol.">
        <title>Genome sequencing of Giardia lamblia genotypes A2 and B isolates (DH and GS) and comparative analysis with the genomes of genotypes A1 and E (WB and Pig).</title>
        <authorList>
            <person name="Adam R.D."/>
            <person name="Dahlstrom E.W."/>
            <person name="Martens C.A."/>
            <person name="Bruno D.P."/>
            <person name="Barbian K.D."/>
            <person name="Ricklefs S.M."/>
            <person name="Hernandez M.M."/>
            <person name="Narla N.P."/>
            <person name="Patel R.B."/>
            <person name="Porcella S.F."/>
            <person name="Nash T.E."/>
        </authorList>
    </citation>
    <scope>NUCLEOTIDE SEQUENCE [LARGE SCALE GENOMIC DNA]</scope>
    <source>
        <strain evidence="1 2">GS</strain>
    </source>
</reference>
<dbReference type="Proteomes" id="UP000018040">
    <property type="component" value="Unassembled WGS sequence"/>
</dbReference>
<dbReference type="EMBL" id="AHHH01000063">
    <property type="protein sequence ID" value="ESU43001.1"/>
    <property type="molecule type" value="Genomic_DNA"/>
</dbReference>
<protein>
    <submittedName>
        <fullName evidence="1">Uncharacterized protein</fullName>
    </submittedName>
</protein>
<name>V6TW73_GIAIN</name>
<reference evidence="2" key="1">
    <citation type="submission" date="2012-02" db="EMBL/GenBank/DDBJ databases">
        <title>Genome sequencing of Giardia lamblia Genotypes A2 and B isolates (DH and GS) and comparative analysis with the genomes of Genotypes A1 and E (WB and Pig).</title>
        <authorList>
            <person name="Adam R."/>
            <person name="Dahlstrom E."/>
            <person name="Martens C."/>
            <person name="Bruno D."/>
            <person name="Barbian K."/>
            <person name="Porcella S.F."/>
            <person name="Nash T."/>
        </authorList>
    </citation>
    <scope>NUCLEOTIDE SEQUENCE</scope>
    <source>
        <strain evidence="2">GS</strain>
    </source>
</reference>
<accession>V6TW73</accession>
<sequence>MMRLQVARIVQAEPFKDIEKEKQSSLHRALIKDNLAD</sequence>